<organism evidence="1 2">
    <name type="scientific">Avena sativa</name>
    <name type="common">Oat</name>
    <dbReference type="NCBI Taxonomy" id="4498"/>
    <lineage>
        <taxon>Eukaryota</taxon>
        <taxon>Viridiplantae</taxon>
        <taxon>Streptophyta</taxon>
        <taxon>Embryophyta</taxon>
        <taxon>Tracheophyta</taxon>
        <taxon>Spermatophyta</taxon>
        <taxon>Magnoliopsida</taxon>
        <taxon>Liliopsida</taxon>
        <taxon>Poales</taxon>
        <taxon>Poaceae</taxon>
        <taxon>BOP clade</taxon>
        <taxon>Pooideae</taxon>
        <taxon>Poodae</taxon>
        <taxon>Poeae</taxon>
        <taxon>Poeae Chloroplast Group 1 (Aveneae type)</taxon>
        <taxon>Aveninae</taxon>
        <taxon>Avena</taxon>
    </lineage>
</organism>
<evidence type="ECO:0000313" key="2">
    <source>
        <dbReference type="Proteomes" id="UP001732700"/>
    </source>
</evidence>
<sequence>MESVVAGVILKTVVGKLFDALGKEYGKHKNLTQEVEGINADLEMFDAVMTDRVRAISASGARSEGCRSTAVETLYSEEMLDLVHDVEDCIDRFMHRLVRKQLGAWPFRSLATKVTKPAICWSFAGEIQKLRSRIKEARQRVNDIPIPGSTSRRRCGDPCVARRDVVGIGKAVEELVSLLVEVEREKEQLRVISVVGFGGLGKTTLARAVYDSPCAKERFPCRAWVTAAGRSSETDGGGFSWILRDIVRQVLPREKEAMDVDDGQRHLQAVLRDYLQDHRYLIVIDDIRMEQWSTLKSILEDNGRGSRVLVTTTIQSVANVCSHGNGYVYHVKSLGKDDSKKIALPGAPSPQLELSSAMLLQKCDGLPLALVSVSDYLKSSSESTVKRCGELCRNLGSHLKEEKHGHDNFADLREVLLDNYESLSGYAQTCLLYLGVFPHDRPLKRKVVVRRWLAEGYARSDPSRSEEDIAEENFRMLIDRNIVRSIDTRNNAQVKTCRTHGIMHEFVRHKSLSRRFIAATSSDRPTAPYGVNARHLSIHGGDATYKPSGGAYGKKGLSRVRSVTLSGENNAAADAISYVVMCELLRVLDLQECSDLEDGHLKDIGKLLYLRYLSLGSSITKLPKSIIGKLHSLETLDLRRTQIKTLPRKVIELPHLLHLFGRFMLEKDDLKNAGKNRKLRKLLSEESNLQTLAGFYTDGEEGFLQFVGQMRKLRKMKIWCKPRADGSSSSSNYWTDLSKAVQEFTKVPMVYAGNQGARSLSINSEECPGELLSSIDFETCPDGFIYEMTSLKLQGGLLGGLPPFVTVLSGLTELCISSATATLTRDLQSALFGLRCLLYLKLIAHQLESFEMRNGTLPSLERLCIVLQSPAPALPEMERGAVPNLVSLQLLCPWLDGLSGMNIWHLGRLKEVTIHAGVTGRTWQAWEGAAKNHPNRPTLKTVGETQEEEASSVREKRRNCESSADDLDLDSRIKRIRLSVAEPPQIQQADAASSSYVASPLAREDVLQFAGAGLCNVSVAQMDEALDAV</sequence>
<proteinExistence type="predicted"/>
<reference evidence="1" key="2">
    <citation type="submission" date="2025-09" db="UniProtKB">
        <authorList>
            <consortium name="EnsemblPlants"/>
        </authorList>
    </citation>
    <scope>IDENTIFICATION</scope>
</reference>
<reference evidence="1" key="1">
    <citation type="submission" date="2021-05" db="EMBL/GenBank/DDBJ databases">
        <authorList>
            <person name="Scholz U."/>
            <person name="Mascher M."/>
            <person name="Fiebig A."/>
        </authorList>
    </citation>
    <scope>NUCLEOTIDE SEQUENCE [LARGE SCALE GENOMIC DNA]</scope>
</reference>
<accession>A0ACD5WCR2</accession>
<name>A0ACD5WCR2_AVESA</name>
<dbReference type="EnsemblPlants" id="AVESA.00010b.r2.4AG0611990.2">
    <property type="protein sequence ID" value="AVESA.00010b.r2.4AG0611990.2.CDS"/>
    <property type="gene ID" value="AVESA.00010b.r2.4AG0611990"/>
</dbReference>
<keyword evidence="2" id="KW-1185">Reference proteome</keyword>
<dbReference type="Proteomes" id="UP001732700">
    <property type="component" value="Chromosome 4A"/>
</dbReference>
<protein>
    <submittedName>
        <fullName evidence="1">Uncharacterized protein</fullName>
    </submittedName>
</protein>
<evidence type="ECO:0000313" key="1">
    <source>
        <dbReference type="EnsemblPlants" id="AVESA.00010b.r2.4AG0611990.2.CDS"/>
    </source>
</evidence>